<keyword evidence="1" id="KW-0479">Metal-binding</keyword>
<keyword evidence="2 4" id="KW-0863">Zinc-finger</keyword>
<dbReference type="GO" id="GO:0033768">
    <property type="term" value="C:SUMO-targeted ubiquitin ligase complex"/>
    <property type="evidence" value="ECO:0007669"/>
    <property type="project" value="TreeGrafter"/>
</dbReference>
<dbReference type="Proteomes" id="UP000729402">
    <property type="component" value="Unassembled WGS sequence"/>
</dbReference>
<dbReference type="GO" id="GO:0006511">
    <property type="term" value="P:ubiquitin-dependent protein catabolic process"/>
    <property type="evidence" value="ECO:0007669"/>
    <property type="project" value="TreeGrafter"/>
</dbReference>
<reference evidence="6" key="1">
    <citation type="journal article" date="2021" name="bioRxiv">
        <title>Whole Genome Assembly and Annotation of Northern Wild Rice, Zizania palustris L., Supports a Whole Genome Duplication in the Zizania Genus.</title>
        <authorList>
            <person name="Haas M."/>
            <person name="Kono T."/>
            <person name="Macchietto M."/>
            <person name="Millas R."/>
            <person name="McGilp L."/>
            <person name="Shao M."/>
            <person name="Duquette J."/>
            <person name="Hirsch C.N."/>
            <person name="Kimball J."/>
        </authorList>
    </citation>
    <scope>NUCLEOTIDE SEQUENCE</scope>
    <source>
        <tissue evidence="6">Fresh leaf tissue</tissue>
    </source>
</reference>
<protein>
    <recommendedName>
        <fullName evidence="5">RING-type domain-containing protein</fullName>
    </recommendedName>
</protein>
<dbReference type="SMART" id="SM00184">
    <property type="entry name" value="RING"/>
    <property type="match status" value="1"/>
</dbReference>
<dbReference type="OrthoDB" id="6105938at2759"/>
<dbReference type="PROSITE" id="PS50089">
    <property type="entry name" value="ZF_RING_2"/>
    <property type="match status" value="1"/>
</dbReference>
<dbReference type="PROSITE" id="PS00518">
    <property type="entry name" value="ZF_RING_1"/>
    <property type="match status" value="1"/>
</dbReference>
<evidence type="ECO:0000259" key="5">
    <source>
        <dbReference type="PROSITE" id="PS50089"/>
    </source>
</evidence>
<feature type="domain" description="RING-type" evidence="5">
    <location>
        <begin position="243"/>
        <end position="281"/>
    </location>
</feature>
<name>A0A8J5SW71_ZIZPA</name>
<keyword evidence="3" id="KW-0862">Zinc</keyword>
<sequence>MEEQPLARREVVLGRNVHTASFAVKEPEVDDDETSEREAAMASVLALYRRSLVERTKHHLGLQEVANITQCQNWWVPKRRRTNKLLSQLMDLNSTTTSEAYEGDSFPSSEPVSRIQTSRVDVAGTSQLLVPAIDVESHIGTSGYPINVEVIDDDILMYSSSSLPLVEQPNTVIIDDDSETIPAPVEAPDVHVNTQLSLGRNPRQEHRRVIDSRPVINLLETPENCRIPTPPAPEKPKEPEFSCPVCMNELVDATSTICGHIFCKNCIKASIQAQKKCPTCRRKLTMNSIHRIYLPTTK</sequence>
<evidence type="ECO:0000256" key="3">
    <source>
        <dbReference type="ARBA" id="ARBA00022833"/>
    </source>
</evidence>
<dbReference type="PANTHER" id="PTHR47094:SF1">
    <property type="entry name" value="RING-TYPE E3 UBIQUITIN TRANSFERASE"/>
    <property type="match status" value="1"/>
</dbReference>
<dbReference type="Pfam" id="PF13923">
    <property type="entry name" value="zf-C3HC4_2"/>
    <property type="match status" value="1"/>
</dbReference>
<evidence type="ECO:0000256" key="4">
    <source>
        <dbReference type="PROSITE-ProRule" id="PRU00175"/>
    </source>
</evidence>
<evidence type="ECO:0000256" key="1">
    <source>
        <dbReference type="ARBA" id="ARBA00022723"/>
    </source>
</evidence>
<keyword evidence="7" id="KW-1185">Reference proteome</keyword>
<dbReference type="InterPro" id="IPR049627">
    <property type="entry name" value="SLX8"/>
</dbReference>
<dbReference type="EMBL" id="JAAALK010000087">
    <property type="protein sequence ID" value="KAG8081673.1"/>
    <property type="molecule type" value="Genomic_DNA"/>
</dbReference>
<gene>
    <name evidence="6" type="ORF">GUJ93_ZPchr0019g2667</name>
</gene>
<dbReference type="GO" id="GO:0008270">
    <property type="term" value="F:zinc ion binding"/>
    <property type="evidence" value="ECO:0007669"/>
    <property type="project" value="UniProtKB-KW"/>
</dbReference>
<dbReference type="GO" id="GO:0061630">
    <property type="term" value="F:ubiquitin protein ligase activity"/>
    <property type="evidence" value="ECO:0007669"/>
    <property type="project" value="InterPro"/>
</dbReference>
<organism evidence="6 7">
    <name type="scientific">Zizania palustris</name>
    <name type="common">Northern wild rice</name>
    <dbReference type="NCBI Taxonomy" id="103762"/>
    <lineage>
        <taxon>Eukaryota</taxon>
        <taxon>Viridiplantae</taxon>
        <taxon>Streptophyta</taxon>
        <taxon>Embryophyta</taxon>
        <taxon>Tracheophyta</taxon>
        <taxon>Spermatophyta</taxon>
        <taxon>Magnoliopsida</taxon>
        <taxon>Liliopsida</taxon>
        <taxon>Poales</taxon>
        <taxon>Poaceae</taxon>
        <taxon>BOP clade</taxon>
        <taxon>Oryzoideae</taxon>
        <taxon>Oryzeae</taxon>
        <taxon>Zizaniinae</taxon>
        <taxon>Zizania</taxon>
    </lineage>
</organism>
<dbReference type="AlphaFoldDB" id="A0A8J5SW71"/>
<reference evidence="6" key="2">
    <citation type="submission" date="2021-02" db="EMBL/GenBank/DDBJ databases">
        <authorList>
            <person name="Kimball J.A."/>
            <person name="Haas M.W."/>
            <person name="Macchietto M."/>
            <person name="Kono T."/>
            <person name="Duquette J."/>
            <person name="Shao M."/>
        </authorList>
    </citation>
    <scope>NUCLEOTIDE SEQUENCE</scope>
    <source>
        <tissue evidence="6">Fresh leaf tissue</tissue>
    </source>
</reference>
<dbReference type="InterPro" id="IPR017907">
    <property type="entry name" value="Znf_RING_CS"/>
</dbReference>
<evidence type="ECO:0000256" key="2">
    <source>
        <dbReference type="ARBA" id="ARBA00022771"/>
    </source>
</evidence>
<dbReference type="GO" id="GO:0140082">
    <property type="term" value="F:SUMO-ubiquitin ligase activity"/>
    <property type="evidence" value="ECO:0007669"/>
    <property type="project" value="TreeGrafter"/>
</dbReference>
<proteinExistence type="predicted"/>
<dbReference type="PANTHER" id="PTHR47094">
    <property type="entry name" value="ELFLESS, ISOFORM B"/>
    <property type="match status" value="1"/>
</dbReference>
<accession>A0A8J5SW71</accession>
<dbReference type="InterPro" id="IPR001841">
    <property type="entry name" value="Znf_RING"/>
</dbReference>
<comment type="caution">
    <text evidence="6">The sequence shown here is derived from an EMBL/GenBank/DDBJ whole genome shotgun (WGS) entry which is preliminary data.</text>
</comment>
<dbReference type="GO" id="GO:0032183">
    <property type="term" value="F:SUMO binding"/>
    <property type="evidence" value="ECO:0007669"/>
    <property type="project" value="TreeGrafter"/>
</dbReference>
<evidence type="ECO:0000313" key="6">
    <source>
        <dbReference type="EMBL" id="KAG8081673.1"/>
    </source>
</evidence>
<evidence type="ECO:0000313" key="7">
    <source>
        <dbReference type="Proteomes" id="UP000729402"/>
    </source>
</evidence>